<protein>
    <submittedName>
        <fullName evidence="1">Uncharacterized protein</fullName>
    </submittedName>
</protein>
<dbReference type="InParanoid" id="A0A1B7MEW5"/>
<dbReference type="AlphaFoldDB" id="A0A1B7MEW5"/>
<organism evidence="1 2">
    <name type="scientific">Rhizopogon vinicolor AM-OR11-026</name>
    <dbReference type="NCBI Taxonomy" id="1314800"/>
    <lineage>
        <taxon>Eukaryota</taxon>
        <taxon>Fungi</taxon>
        <taxon>Dikarya</taxon>
        <taxon>Basidiomycota</taxon>
        <taxon>Agaricomycotina</taxon>
        <taxon>Agaricomycetes</taxon>
        <taxon>Agaricomycetidae</taxon>
        <taxon>Boletales</taxon>
        <taxon>Suillineae</taxon>
        <taxon>Rhizopogonaceae</taxon>
        <taxon>Rhizopogon</taxon>
    </lineage>
</organism>
<dbReference type="Proteomes" id="UP000092154">
    <property type="component" value="Unassembled WGS sequence"/>
</dbReference>
<name>A0A1B7MEW5_9AGAM</name>
<proteinExistence type="predicted"/>
<keyword evidence="2" id="KW-1185">Reference proteome</keyword>
<gene>
    <name evidence="1" type="ORF">K503DRAFT_116757</name>
</gene>
<dbReference type="EMBL" id="KV449575">
    <property type="protein sequence ID" value="OAX31135.1"/>
    <property type="molecule type" value="Genomic_DNA"/>
</dbReference>
<sequence>MSFIEWIHTHSYPAQYLLVGLMFCRQRSSPLLCSNGDPLSAFNTILRICPDLYFKYAIMHQSGAPSWRVAVTAASVSIIEVLIITIVQRARTFIPVIPLCFPQFMRNPRTGMHSAMSSRRLVFSALAIELRLCISVLGRPPPFTPAADHRLRR</sequence>
<evidence type="ECO:0000313" key="2">
    <source>
        <dbReference type="Proteomes" id="UP000092154"/>
    </source>
</evidence>
<evidence type="ECO:0000313" key="1">
    <source>
        <dbReference type="EMBL" id="OAX31135.1"/>
    </source>
</evidence>
<reference evidence="1 2" key="1">
    <citation type="submission" date="2016-06" db="EMBL/GenBank/DDBJ databases">
        <title>Comparative genomics of the ectomycorrhizal sister species Rhizopogon vinicolor and Rhizopogon vesiculosus (Basidiomycota: Boletales) reveals a divergence of the mating type B locus.</title>
        <authorList>
            <consortium name="DOE Joint Genome Institute"/>
            <person name="Mujic A.B."/>
            <person name="Kuo A."/>
            <person name="Tritt A."/>
            <person name="Lipzen A."/>
            <person name="Chen C."/>
            <person name="Johnson J."/>
            <person name="Sharma A."/>
            <person name="Barry K."/>
            <person name="Grigoriev I.V."/>
            <person name="Spatafora J.W."/>
        </authorList>
    </citation>
    <scope>NUCLEOTIDE SEQUENCE [LARGE SCALE GENOMIC DNA]</scope>
    <source>
        <strain evidence="1 2">AM-OR11-026</strain>
    </source>
</reference>
<accession>A0A1B7MEW5</accession>